<gene>
    <name evidence="15" type="primary">fabF_1</name>
    <name evidence="15" type="ORF">KS4_09080</name>
</gene>
<dbReference type="NCBIfam" id="TIGR03150">
    <property type="entry name" value="fabF"/>
    <property type="match status" value="1"/>
</dbReference>
<keyword evidence="5 11" id="KW-0444">Lipid biosynthesis</keyword>
<dbReference type="Pfam" id="PF00109">
    <property type="entry name" value="ketoacyl-synt"/>
    <property type="match status" value="1"/>
</dbReference>
<sequence length="411" mass="43661">MSKRVVITGLGWVTSLGTSVDGVWKDLLAGKSGIKKIEKFDTTKYSTKIAGEITKYDGGDHLDRRAAKRLDRFAQYAMNASIDAVNDSGIDFDQEDPYRCGVIIGSGIGGMKEFEDGHRKLMEKGPDRLSPFMVPKLMCNAAAGNVSIHYGLRGPNCALVSACASAAHAIGEGYEMIRRGSCDVILGGGSEAAVTPLGLGCFIALKALSKRNDDPTHASRPFDKDRDGFVLSEGAGIVLLEEYEHAKARGAEIHAELLGYGQSADGIHITAPDEEGRGAAFAMEYALKDAGITTNDIDYINAHGTSTGLGDVAETRAIKRTFGEDAYKLSVSSTKSMTGHLLGASGGIEAIATALAVKNDVMPPTINLENPEDECDLDYVPNEAREKEITYALSNSFGFGGHNTSLAIGKI</sequence>
<dbReference type="NCBIfam" id="NF005589">
    <property type="entry name" value="PRK07314.1"/>
    <property type="match status" value="1"/>
</dbReference>
<keyword evidence="10 11" id="KW-0012">Acyltransferase</keyword>
<keyword evidence="9 11" id="KW-0275">Fatty acid biosynthesis</keyword>
<dbReference type="InterPro" id="IPR017568">
    <property type="entry name" value="3-oxoacyl-ACP_synth-2"/>
</dbReference>
<evidence type="ECO:0000256" key="1">
    <source>
        <dbReference type="ARBA" id="ARBA00005194"/>
    </source>
</evidence>
<evidence type="ECO:0000256" key="10">
    <source>
        <dbReference type="ARBA" id="ARBA00023315"/>
    </source>
</evidence>
<dbReference type="InterPro" id="IPR016039">
    <property type="entry name" value="Thiolase-like"/>
</dbReference>
<evidence type="ECO:0000313" key="16">
    <source>
        <dbReference type="Proteomes" id="UP000317369"/>
    </source>
</evidence>
<evidence type="ECO:0000313" key="15">
    <source>
        <dbReference type="EMBL" id="QDU32869.1"/>
    </source>
</evidence>
<dbReference type="Proteomes" id="UP000317369">
    <property type="component" value="Chromosome"/>
</dbReference>
<dbReference type="SMART" id="SM00825">
    <property type="entry name" value="PKS_KS"/>
    <property type="match status" value="1"/>
</dbReference>
<dbReference type="InterPro" id="IPR014030">
    <property type="entry name" value="Ketoacyl_synth_N"/>
</dbReference>
<dbReference type="InterPro" id="IPR014031">
    <property type="entry name" value="Ketoacyl_synth_C"/>
</dbReference>
<dbReference type="SUPFAM" id="SSF53901">
    <property type="entry name" value="Thiolase-like"/>
    <property type="match status" value="2"/>
</dbReference>
<comment type="catalytic activity">
    <reaction evidence="11">
        <text>(9Z)-hexadecenoyl-[ACP] + malonyl-[ACP] + H(+) = 3-oxo-(11Z)-octadecenoyl-[ACP] + holo-[ACP] + CO2</text>
        <dbReference type="Rhea" id="RHEA:55040"/>
        <dbReference type="Rhea" id="RHEA-COMP:9623"/>
        <dbReference type="Rhea" id="RHEA-COMP:9685"/>
        <dbReference type="Rhea" id="RHEA-COMP:10800"/>
        <dbReference type="Rhea" id="RHEA-COMP:14074"/>
        <dbReference type="ChEBI" id="CHEBI:15378"/>
        <dbReference type="ChEBI" id="CHEBI:16526"/>
        <dbReference type="ChEBI" id="CHEBI:64479"/>
        <dbReference type="ChEBI" id="CHEBI:78449"/>
        <dbReference type="ChEBI" id="CHEBI:83989"/>
        <dbReference type="ChEBI" id="CHEBI:138538"/>
        <dbReference type="EC" id="2.3.1.179"/>
    </reaction>
</comment>
<dbReference type="NCBIfam" id="NF004970">
    <property type="entry name" value="PRK06333.1"/>
    <property type="match status" value="1"/>
</dbReference>
<comment type="catalytic activity">
    <reaction evidence="11">
        <text>a fatty acyl-[ACP] + malonyl-[ACP] + H(+) = a 3-oxoacyl-[ACP] + holo-[ACP] + CO2</text>
        <dbReference type="Rhea" id="RHEA:22836"/>
        <dbReference type="Rhea" id="RHEA-COMP:9623"/>
        <dbReference type="Rhea" id="RHEA-COMP:9685"/>
        <dbReference type="Rhea" id="RHEA-COMP:9916"/>
        <dbReference type="Rhea" id="RHEA-COMP:14125"/>
        <dbReference type="ChEBI" id="CHEBI:15378"/>
        <dbReference type="ChEBI" id="CHEBI:16526"/>
        <dbReference type="ChEBI" id="CHEBI:64479"/>
        <dbReference type="ChEBI" id="CHEBI:78449"/>
        <dbReference type="ChEBI" id="CHEBI:78776"/>
        <dbReference type="ChEBI" id="CHEBI:138651"/>
    </reaction>
</comment>
<keyword evidence="7" id="KW-0276">Fatty acid metabolism</keyword>
<dbReference type="GO" id="GO:0006633">
    <property type="term" value="P:fatty acid biosynthetic process"/>
    <property type="evidence" value="ECO:0007669"/>
    <property type="project" value="UniProtKB-UniRule"/>
</dbReference>
<dbReference type="AlphaFoldDB" id="A0A517YRL5"/>
<keyword evidence="8" id="KW-0443">Lipid metabolism</keyword>
<dbReference type="PROSITE" id="PS52004">
    <property type="entry name" value="KS3_2"/>
    <property type="match status" value="1"/>
</dbReference>
<evidence type="ECO:0000256" key="5">
    <source>
        <dbReference type="ARBA" id="ARBA00022516"/>
    </source>
</evidence>
<dbReference type="GO" id="GO:0004315">
    <property type="term" value="F:3-oxoacyl-[acyl-carrier-protein] synthase activity"/>
    <property type="evidence" value="ECO:0007669"/>
    <property type="project" value="UniProtKB-UniRule"/>
</dbReference>
<dbReference type="PANTHER" id="PTHR11712">
    <property type="entry name" value="POLYKETIDE SYNTHASE-RELATED"/>
    <property type="match status" value="1"/>
</dbReference>
<evidence type="ECO:0000256" key="12">
    <source>
        <dbReference type="PIRSR" id="PIRSR000447-1"/>
    </source>
</evidence>
<dbReference type="RefSeq" id="WP_145075090.1">
    <property type="nucleotide sequence ID" value="NZ_CP036425.1"/>
</dbReference>
<comment type="similarity">
    <text evidence="2 11 13">Belongs to the thiolase-like superfamily. Beta-ketoacyl-ACP synthases family.</text>
</comment>
<dbReference type="OrthoDB" id="292158at2"/>
<dbReference type="CDD" id="cd00834">
    <property type="entry name" value="KAS_I_II"/>
    <property type="match status" value="1"/>
</dbReference>
<dbReference type="FunFam" id="3.40.47.10:FF:000009">
    <property type="entry name" value="3-oxoacyl-[acyl-carrier-protein] synthase 2"/>
    <property type="match status" value="1"/>
</dbReference>
<dbReference type="PIRSF" id="PIRSF000447">
    <property type="entry name" value="KAS_II"/>
    <property type="match status" value="1"/>
</dbReference>
<dbReference type="EMBL" id="CP036425">
    <property type="protein sequence ID" value="QDU32869.1"/>
    <property type="molecule type" value="Genomic_DNA"/>
</dbReference>
<evidence type="ECO:0000256" key="13">
    <source>
        <dbReference type="RuleBase" id="RU003694"/>
    </source>
</evidence>
<comment type="pathway">
    <text evidence="1 11">Lipid metabolism; fatty acid biosynthesis.</text>
</comment>
<proteinExistence type="inferred from homology"/>
<feature type="active site" description="For beta-ketoacyl synthase activity" evidence="12">
    <location>
        <position position="163"/>
    </location>
</feature>
<evidence type="ECO:0000256" key="6">
    <source>
        <dbReference type="ARBA" id="ARBA00022679"/>
    </source>
</evidence>
<evidence type="ECO:0000259" key="14">
    <source>
        <dbReference type="PROSITE" id="PS52004"/>
    </source>
</evidence>
<name>A0A517YRL5_9BACT</name>
<protein>
    <recommendedName>
        <fullName evidence="4 11">3-oxoacyl-[acyl-carrier-protein] synthase 2</fullName>
        <ecNumber evidence="3 11">2.3.1.179</ecNumber>
    </recommendedName>
</protein>
<keyword evidence="6 11" id="KW-0808">Transferase</keyword>
<organism evidence="15 16">
    <name type="scientific">Poriferisphaera corsica</name>
    <dbReference type="NCBI Taxonomy" id="2528020"/>
    <lineage>
        <taxon>Bacteria</taxon>
        <taxon>Pseudomonadati</taxon>
        <taxon>Planctomycetota</taxon>
        <taxon>Phycisphaerae</taxon>
        <taxon>Phycisphaerales</taxon>
        <taxon>Phycisphaeraceae</taxon>
        <taxon>Poriferisphaera</taxon>
    </lineage>
</organism>
<dbReference type="KEGG" id="pcor:KS4_09080"/>
<evidence type="ECO:0000256" key="8">
    <source>
        <dbReference type="ARBA" id="ARBA00023098"/>
    </source>
</evidence>
<dbReference type="GO" id="GO:0005829">
    <property type="term" value="C:cytosol"/>
    <property type="evidence" value="ECO:0007669"/>
    <property type="project" value="TreeGrafter"/>
</dbReference>
<dbReference type="PANTHER" id="PTHR11712:SF336">
    <property type="entry name" value="3-OXOACYL-[ACYL-CARRIER-PROTEIN] SYNTHASE, MITOCHONDRIAL"/>
    <property type="match status" value="1"/>
</dbReference>
<keyword evidence="16" id="KW-1185">Reference proteome</keyword>
<dbReference type="InterPro" id="IPR000794">
    <property type="entry name" value="Beta-ketoacyl_synthase"/>
</dbReference>
<accession>A0A517YRL5</accession>
<evidence type="ECO:0000256" key="9">
    <source>
        <dbReference type="ARBA" id="ARBA00023160"/>
    </source>
</evidence>
<dbReference type="InterPro" id="IPR018201">
    <property type="entry name" value="Ketoacyl_synth_AS"/>
</dbReference>
<evidence type="ECO:0000256" key="11">
    <source>
        <dbReference type="PIRNR" id="PIRNR000447"/>
    </source>
</evidence>
<dbReference type="UniPathway" id="UPA00094"/>
<dbReference type="EC" id="2.3.1.179" evidence="3 11"/>
<reference evidence="15 16" key="1">
    <citation type="submission" date="2019-02" db="EMBL/GenBank/DDBJ databases">
        <title>Deep-cultivation of Planctomycetes and their phenomic and genomic characterization uncovers novel biology.</title>
        <authorList>
            <person name="Wiegand S."/>
            <person name="Jogler M."/>
            <person name="Boedeker C."/>
            <person name="Pinto D."/>
            <person name="Vollmers J."/>
            <person name="Rivas-Marin E."/>
            <person name="Kohn T."/>
            <person name="Peeters S.H."/>
            <person name="Heuer A."/>
            <person name="Rast P."/>
            <person name="Oberbeckmann S."/>
            <person name="Bunk B."/>
            <person name="Jeske O."/>
            <person name="Meyerdierks A."/>
            <person name="Storesund J.E."/>
            <person name="Kallscheuer N."/>
            <person name="Luecker S."/>
            <person name="Lage O.M."/>
            <person name="Pohl T."/>
            <person name="Merkel B.J."/>
            <person name="Hornburger P."/>
            <person name="Mueller R.-W."/>
            <person name="Bruemmer F."/>
            <person name="Labrenz M."/>
            <person name="Spormann A.M."/>
            <person name="Op den Camp H."/>
            <person name="Overmann J."/>
            <person name="Amann R."/>
            <person name="Jetten M.S.M."/>
            <person name="Mascher T."/>
            <person name="Medema M.H."/>
            <person name="Devos D.P."/>
            <person name="Kaster A.-K."/>
            <person name="Ovreas L."/>
            <person name="Rohde M."/>
            <person name="Galperin M.Y."/>
            <person name="Jogler C."/>
        </authorList>
    </citation>
    <scope>NUCLEOTIDE SEQUENCE [LARGE SCALE GENOMIC DNA]</scope>
    <source>
        <strain evidence="15 16">KS4</strain>
    </source>
</reference>
<comment type="function">
    <text evidence="11">Involved in the type II fatty acid elongation cycle. Catalyzes the elongation of a wide range of acyl-ACP by the addition of two carbons from malonyl-ACP to an acyl acceptor. Can efficiently catalyze the conversion of palmitoleoyl-ACP (cis-hexadec-9-enoyl-ACP) to cis-vaccenoyl-ACP (cis-octadec-11-enoyl-ACP), an essential step in the thermal regulation of fatty acid composition.</text>
</comment>
<dbReference type="InterPro" id="IPR020841">
    <property type="entry name" value="PKS_Beta-ketoAc_synthase_dom"/>
</dbReference>
<dbReference type="Gene3D" id="3.40.47.10">
    <property type="match status" value="1"/>
</dbReference>
<dbReference type="PROSITE" id="PS00606">
    <property type="entry name" value="KS3_1"/>
    <property type="match status" value="1"/>
</dbReference>
<evidence type="ECO:0000256" key="4">
    <source>
        <dbReference type="ARBA" id="ARBA00014657"/>
    </source>
</evidence>
<dbReference type="Pfam" id="PF02801">
    <property type="entry name" value="Ketoacyl-synt_C"/>
    <property type="match status" value="1"/>
</dbReference>
<evidence type="ECO:0000256" key="2">
    <source>
        <dbReference type="ARBA" id="ARBA00008467"/>
    </source>
</evidence>
<evidence type="ECO:0000256" key="3">
    <source>
        <dbReference type="ARBA" id="ARBA00012356"/>
    </source>
</evidence>
<evidence type="ECO:0000256" key="7">
    <source>
        <dbReference type="ARBA" id="ARBA00022832"/>
    </source>
</evidence>
<feature type="domain" description="Ketosynthase family 3 (KS3)" evidence="14">
    <location>
        <begin position="2"/>
        <end position="410"/>
    </location>
</feature>